<keyword evidence="3" id="KW-0804">Transcription</keyword>
<keyword evidence="2 4" id="KW-0238">DNA-binding</keyword>
<keyword evidence="8" id="KW-1185">Reference proteome</keyword>
<evidence type="ECO:0000256" key="5">
    <source>
        <dbReference type="SAM" id="MobiDB-lite"/>
    </source>
</evidence>
<evidence type="ECO:0000256" key="4">
    <source>
        <dbReference type="PROSITE-ProRule" id="PRU00335"/>
    </source>
</evidence>
<dbReference type="PANTHER" id="PTHR47506:SF1">
    <property type="entry name" value="HTH-TYPE TRANSCRIPTIONAL REGULATOR YJDC"/>
    <property type="match status" value="1"/>
</dbReference>
<dbReference type="Pfam" id="PF17932">
    <property type="entry name" value="TetR_C_24"/>
    <property type="match status" value="1"/>
</dbReference>
<feature type="compositionally biased region" description="Low complexity" evidence="5">
    <location>
        <begin position="18"/>
        <end position="40"/>
    </location>
</feature>
<sequence length="292" mass="31707">MDCLPMPRAPARRPRPAPALDRAPPASAASPALADPAAPAWSDRLPSAQRQRELKEEVLLECAARWFARHGYHGASLADITQELGVTKPAIYHYARSKSELLYRLHQRSLAAAKQARDDAVREGRDGAERLARLVHHFVLQMTASPVNTFLLLEPGTLEPAQAAVITEERRWLERDMRALVQQGIADGSMVACDPKLVTFIVVGAQNWIRSWYRPGAGWSGHQVACGFACMVHRMVAATPALPVPTDLQAWPADVPFPPPAQAPSSASGGAAAEEVAEAGEPAPARAPRRRR</sequence>
<dbReference type="PANTHER" id="PTHR47506">
    <property type="entry name" value="TRANSCRIPTIONAL REGULATORY PROTEIN"/>
    <property type="match status" value="1"/>
</dbReference>
<organism evidence="7 8">
    <name type="scientific">Piscinibacter sakaiensis</name>
    <name type="common">Ideonella sakaiensis</name>
    <dbReference type="NCBI Taxonomy" id="1547922"/>
    <lineage>
        <taxon>Bacteria</taxon>
        <taxon>Pseudomonadati</taxon>
        <taxon>Pseudomonadota</taxon>
        <taxon>Betaproteobacteria</taxon>
        <taxon>Burkholderiales</taxon>
        <taxon>Sphaerotilaceae</taxon>
        <taxon>Piscinibacter</taxon>
    </lineage>
</organism>
<dbReference type="Gene3D" id="1.10.357.10">
    <property type="entry name" value="Tetracycline Repressor, domain 2"/>
    <property type="match status" value="1"/>
</dbReference>
<feature type="region of interest" description="Disordered" evidence="5">
    <location>
        <begin position="1"/>
        <end position="48"/>
    </location>
</feature>
<feature type="domain" description="HTH tetR-type" evidence="6">
    <location>
        <begin position="53"/>
        <end position="113"/>
    </location>
</feature>
<dbReference type="OrthoDB" id="5523834at2"/>
<dbReference type="SUPFAM" id="SSF46689">
    <property type="entry name" value="Homeodomain-like"/>
    <property type="match status" value="1"/>
</dbReference>
<dbReference type="InterPro" id="IPR036271">
    <property type="entry name" value="Tet_transcr_reg_TetR-rel_C_sf"/>
</dbReference>
<dbReference type="PROSITE" id="PS50977">
    <property type="entry name" value="HTH_TETR_2"/>
    <property type="match status" value="1"/>
</dbReference>
<evidence type="ECO:0000256" key="2">
    <source>
        <dbReference type="ARBA" id="ARBA00023125"/>
    </source>
</evidence>
<keyword evidence="1" id="KW-0805">Transcription regulation</keyword>
<dbReference type="Proteomes" id="UP000037660">
    <property type="component" value="Unassembled WGS sequence"/>
</dbReference>
<accession>A0A0K8P0X3</accession>
<dbReference type="AlphaFoldDB" id="A0A0K8P0X3"/>
<protein>
    <submittedName>
        <fullName evidence="7">Transcriptional regulator, TetR family</fullName>
    </submittedName>
</protein>
<feature type="compositionally biased region" description="Low complexity" evidence="5">
    <location>
        <begin position="263"/>
        <end position="286"/>
    </location>
</feature>
<gene>
    <name evidence="7" type="ORF">ISF6_2019</name>
</gene>
<feature type="region of interest" description="Disordered" evidence="5">
    <location>
        <begin position="253"/>
        <end position="292"/>
    </location>
</feature>
<dbReference type="InterPro" id="IPR009057">
    <property type="entry name" value="Homeodomain-like_sf"/>
</dbReference>
<dbReference type="InterPro" id="IPR001647">
    <property type="entry name" value="HTH_TetR"/>
</dbReference>
<dbReference type="EMBL" id="BBYR01000032">
    <property type="protein sequence ID" value="GAP36179.1"/>
    <property type="molecule type" value="Genomic_DNA"/>
</dbReference>
<dbReference type="InterPro" id="IPR041490">
    <property type="entry name" value="KstR2_TetR_C"/>
</dbReference>
<reference evidence="8" key="1">
    <citation type="submission" date="2015-07" db="EMBL/GenBank/DDBJ databases">
        <title>Discovery of a poly(ethylene terephthalate assimilation.</title>
        <authorList>
            <person name="Yoshida S."/>
            <person name="Hiraga K."/>
            <person name="Takehana T."/>
            <person name="Taniguchi I."/>
            <person name="Yamaji H."/>
            <person name="Maeda Y."/>
            <person name="Toyohara K."/>
            <person name="Miyamoto K."/>
            <person name="Kimura Y."/>
            <person name="Oda K."/>
        </authorList>
    </citation>
    <scope>NUCLEOTIDE SEQUENCE [LARGE SCALE GENOMIC DNA]</scope>
    <source>
        <strain evidence="8">NBRC 110686 / TISTR 2288 / 201-F6</strain>
    </source>
</reference>
<dbReference type="PRINTS" id="PR00455">
    <property type="entry name" value="HTHTETR"/>
</dbReference>
<evidence type="ECO:0000256" key="1">
    <source>
        <dbReference type="ARBA" id="ARBA00023015"/>
    </source>
</evidence>
<dbReference type="STRING" id="1547922.ISF6_2019"/>
<evidence type="ECO:0000313" key="7">
    <source>
        <dbReference type="EMBL" id="GAP36179.1"/>
    </source>
</evidence>
<reference evidence="7 8" key="2">
    <citation type="journal article" date="2016" name="Science">
        <title>A bacterium that degrades and assimilates poly(ethylene terephthalate).</title>
        <authorList>
            <person name="Yoshida S."/>
            <person name="Hiraga K."/>
            <person name="Takehana T."/>
            <person name="Taniguchi I."/>
            <person name="Yamaji H."/>
            <person name="Maeda Y."/>
            <person name="Toyohara K."/>
            <person name="Miyamoto K."/>
            <person name="Kimura Y."/>
            <person name="Oda K."/>
        </authorList>
    </citation>
    <scope>NUCLEOTIDE SEQUENCE [LARGE SCALE GENOMIC DNA]</scope>
    <source>
        <strain evidence="8">NBRC 110686 / TISTR 2288 / 201-F6</strain>
    </source>
</reference>
<dbReference type="Pfam" id="PF00440">
    <property type="entry name" value="TetR_N"/>
    <property type="match status" value="1"/>
</dbReference>
<proteinExistence type="predicted"/>
<evidence type="ECO:0000313" key="8">
    <source>
        <dbReference type="Proteomes" id="UP000037660"/>
    </source>
</evidence>
<feature type="DNA-binding region" description="H-T-H motif" evidence="4">
    <location>
        <begin position="76"/>
        <end position="95"/>
    </location>
</feature>
<evidence type="ECO:0000256" key="3">
    <source>
        <dbReference type="ARBA" id="ARBA00023163"/>
    </source>
</evidence>
<dbReference type="SUPFAM" id="SSF48498">
    <property type="entry name" value="Tetracyclin repressor-like, C-terminal domain"/>
    <property type="match status" value="1"/>
</dbReference>
<evidence type="ECO:0000259" key="6">
    <source>
        <dbReference type="PROSITE" id="PS50977"/>
    </source>
</evidence>
<name>A0A0K8P0X3_PISS1</name>
<dbReference type="GO" id="GO:0003677">
    <property type="term" value="F:DNA binding"/>
    <property type="evidence" value="ECO:0007669"/>
    <property type="project" value="UniProtKB-UniRule"/>
</dbReference>
<comment type="caution">
    <text evidence="7">The sequence shown here is derived from an EMBL/GenBank/DDBJ whole genome shotgun (WGS) entry which is preliminary data.</text>
</comment>